<accession>A0A5B7IZJ4</accession>
<evidence type="ECO:0000313" key="1">
    <source>
        <dbReference type="EMBL" id="MPC86068.1"/>
    </source>
</evidence>
<comment type="caution">
    <text evidence="1">The sequence shown here is derived from an EMBL/GenBank/DDBJ whole genome shotgun (WGS) entry which is preliminary data.</text>
</comment>
<dbReference type="PANTHER" id="PTHR47890:SF1">
    <property type="entry name" value="LD24308P"/>
    <property type="match status" value="1"/>
</dbReference>
<dbReference type="PANTHER" id="PTHR47890">
    <property type="entry name" value="LD24308P"/>
    <property type="match status" value="1"/>
</dbReference>
<proteinExistence type="predicted"/>
<organism evidence="1 2">
    <name type="scientific">Portunus trituberculatus</name>
    <name type="common">Swimming crab</name>
    <name type="synonym">Neptunus trituberculatus</name>
    <dbReference type="NCBI Taxonomy" id="210409"/>
    <lineage>
        <taxon>Eukaryota</taxon>
        <taxon>Metazoa</taxon>
        <taxon>Ecdysozoa</taxon>
        <taxon>Arthropoda</taxon>
        <taxon>Crustacea</taxon>
        <taxon>Multicrustacea</taxon>
        <taxon>Malacostraca</taxon>
        <taxon>Eumalacostraca</taxon>
        <taxon>Eucarida</taxon>
        <taxon>Decapoda</taxon>
        <taxon>Pleocyemata</taxon>
        <taxon>Brachyura</taxon>
        <taxon>Eubrachyura</taxon>
        <taxon>Portunoidea</taxon>
        <taxon>Portunidae</taxon>
        <taxon>Portuninae</taxon>
        <taxon>Portunus</taxon>
    </lineage>
</organism>
<gene>
    <name evidence="1" type="ORF">E2C01_080880</name>
</gene>
<reference evidence="1 2" key="1">
    <citation type="submission" date="2019-05" db="EMBL/GenBank/DDBJ databases">
        <title>Another draft genome of Portunus trituberculatus and its Hox gene families provides insights of decapod evolution.</title>
        <authorList>
            <person name="Jeong J.-H."/>
            <person name="Song I."/>
            <person name="Kim S."/>
            <person name="Choi T."/>
            <person name="Kim D."/>
            <person name="Ryu S."/>
            <person name="Kim W."/>
        </authorList>
    </citation>
    <scope>NUCLEOTIDE SEQUENCE [LARGE SCALE GENOMIC DNA]</scope>
    <source>
        <tissue evidence="1">Muscle</tissue>
    </source>
</reference>
<evidence type="ECO:0000313" key="2">
    <source>
        <dbReference type="Proteomes" id="UP000324222"/>
    </source>
</evidence>
<keyword evidence="2" id="KW-1185">Reference proteome</keyword>
<dbReference type="EMBL" id="VSRR010070374">
    <property type="protein sequence ID" value="MPC86068.1"/>
    <property type="molecule type" value="Genomic_DNA"/>
</dbReference>
<dbReference type="OrthoDB" id="6366357at2759"/>
<sequence>MMQPTKSYWISNDNTPAMAKNPRQEINLHSPDDPTKFPALSKIDSLPDTFMRFIPTDRVKDVAQLTVPFFDSQTVAPTPSSWLSGIELFHKGQPGSGGFLAMKVFNYDVTLHMELAGYI</sequence>
<dbReference type="AlphaFoldDB" id="A0A5B7IZJ4"/>
<dbReference type="Proteomes" id="UP000324222">
    <property type="component" value="Unassembled WGS sequence"/>
</dbReference>
<protein>
    <submittedName>
        <fullName evidence="1">Uncharacterized protein</fullName>
    </submittedName>
</protein>
<name>A0A5B7IZJ4_PORTR</name>